<organism evidence="11 12">
    <name type="scientific">Sinimarinibacterium thermocellulolyticum</name>
    <dbReference type="NCBI Taxonomy" id="3170016"/>
    <lineage>
        <taxon>Bacteria</taxon>
        <taxon>Pseudomonadati</taxon>
        <taxon>Pseudomonadota</taxon>
        <taxon>Gammaproteobacteria</taxon>
        <taxon>Nevskiales</taxon>
        <taxon>Nevskiaceae</taxon>
        <taxon>Sinimarinibacterium</taxon>
    </lineage>
</organism>
<gene>
    <name evidence="11" type="ORF">ABSH63_15395</name>
</gene>
<dbReference type="PROSITE" id="PS51379">
    <property type="entry name" value="4FE4S_FER_2"/>
    <property type="match status" value="2"/>
</dbReference>
<sequence>MAYVIVGTCINDAACVDVCPVDCILPRPNDPRFREADMLAIDPAACIDCNACAEACPVNAIYSEHRLPQALQRYRRINAELTGRAVT</sequence>
<keyword evidence="8 9" id="KW-0411">Iron-sulfur</keyword>
<evidence type="ECO:0000256" key="2">
    <source>
        <dbReference type="ARBA" id="ARBA00001966"/>
    </source>
</evidence>
<evidence type="ECO:0000256" key="3">
    <source>
        <dbReference type="ARBA" id="ARBA00022448"/>
    </source>
</evidence>
<dbReference type="InterPro" id="IPR000813">
    <property type="entry name" value="7Fe_ferredoxin"/>
</dbReference>
<evidence type="ECO:0000256" key="5">
    <source>
        <dbReference type="ARBA" id="ARBA00022723"/>
    </source>
</evidence>
<evidence type="ECO:0000256" key="1">
    <source>
        <dbReference type="ARBA" id="ARBA00001927"/>
    </source>
</evidence>
<evidence type="ECO:0000256" key="4">
    <source>
        <dbReference type="ARBA" id="ARBA00022485"/>
    </source>
</evidence>
<comment type="cofactor">
    <cofactor evidence="1">
        <name>[3Fe-4S] cluster</name>
        <dbReference type="ChEBI" id="CHEBI:21137"/>
    </cofactor>
</comment>
<dbReference type="PROSITE" id="PS00198">
    <property type="entry name" value="4FE4S_FER_1"/>
    <property type="match status" value="1"/>
</dbReference>
<name>A0ABV2ADQ4_9GAMM</name>
<keyword evidence="4 9" id="KW-0004">4Fe-4S</keyword>
<dbReference type="PRINTS" id="PR00354">
    <property type="entry name" value="7FE8SFRDOXIN"/>
</dbReference>
<dbReference type="Proteomes" id="UP001465331">
    <property type="component" value="Unassembled WGS sequence"/>
</dbReference>
<dbReference type="PANTHER" id="PTHR42859:SF2">
    <property type="entry name" value="FERREDOXIN"/>
    <property type="match status" value="1"/>
</dbReference>
<accession>A0ABV2ADQ4</accession>
<protein>
    <recommendedName>
        <fullName evidence="9">Ferredoxin</fullName>
    </recommendedName>
</protein>
<dbReference type="SUPFAM" id="SSF54862">
    <property type="entry name" value="4Fe-4S ferredoxins"/>
    <property type="match status" value="1"/>
</dbReference>
<evidence type="ECO:0000256" key="7">
    <source>
        <dbReference type="ARBA" id="ARBA00023004"/>
    </source>
</evidence>
<reference evidence="11 12" key="1">
    <citation type="submission" date="2024-06" db="EMBL/GenBank/DDBJ databases">
        <authorList>
            <person name="Li Z."/>
            <person name="Jiang Y."/>
        </authorList>
    </citation>
    <scope>NUCLEOTIDE SEQUENCE [LARGE SCALE GENOMIC DNA]</scope>
    <source>
        <strain evidence="11 12">HSW-8</strain>
    </source>
</reference>
<evidence type="ECO:0000313" key="12">
    <source>
        <dbReference type="Proteomes" id="UP001465331"/>
    </source>
</evidence>
<evidence type="ECO:0000256" key="6">
    <source>
        <dbReference type="ARBA" id="ARBA00022982"/>
    </source>
</evidence>
<dbReference type="EMBL" id="JBEPIJ010000031">
    <property type="protein sequence ID" value="MES0875382.1"/>
    <property type="molecule type" value="Genomic_DNA"/>
</dbReference>
<dbReference type="InterPro" id="IPR017896">
    <property type="entry name" value="4Fe4S_Fe-S-bd"/>
</dbReference>
<dbReference type="Gene3D" id="3.30.70.20">
    <property type="match status" value="1"/>
</dbReference>
<keyword evidence="5 9" id="KW-0479">Metal-binding</keyword>
<dbReference type="InterPro" id="IPR017900">
    <property type="entry name" value="4Fe4S_Fe_S_CS"/>
</dbReference>
<comment type="function">
    <text evidence="9">Ferredoxins are iron-sulfur proteins that transfer electrons in a wide variety of metabolic reactions.</text>
</comment>
<keyword evidence="6 9" id="KW-0249">Electron transport</keyword>
<comment type="cofactor">
    <cofactor evidence="2 9">
        <name>[4Fe-4S] cluster</name>
        <dbReference type="ChEBI" id="CHEBI:49883"/>
    </cofactor>
</comment>
<feature type="domain" description="4Fe-4S ferredoxin-type" evidence="10">
    <location>
        <begin position="37"/>
        <end position="66"/>
    </location>
</feature>
<proteinExistence type="predicted"/>
<feature type="domain" description="4Fe-4S ferredoxin-type" evidence="10">
    <location>
        <begin position="1"/>
        <end position="29"/>
    </location>
</feature>
<evidence type="ECO:0000259" key="10">
    <source>
        <dbReference type="PROSITE" id="PS51379"/>
    </source>
</evidence>
<evidence type="ECO:0000256" key="8">
    <source>
        <dbReference type="ARBA" id="ARBA00023014"/>
    </source>
</evidence>
<comment type="caution">
    <text evidence="11">The sequence shown here is derived from an EMBL/GenBank/DDBJ whole genome shotgun (WGS) entry which is preliminary data.</text>
</comment>
<dbReference type="InterPro" id="IPR050294">
    <property type="entry name" value="RnfB_subfamily"/>
</dbReference>
<dbReference type="Pfam" id="PF12838">
    <property type="entry name" value="Fer4_7"/>
    <property type="match status" value="1"/>
</dbReference>
<keyword evidence="3 9" id="KW-0813">Transport</keyword>
<dbReference type="RefSeq" id="WP_352890947.1">
    <property type="nucleotide sequence ID" value="NZ_JBEPIJ010000031.1"/>
</dbReference>
<dbReference type="PANTHER" id="PTHR42859">
    <property type="entry name" value="OXIDOREDUCTASE"/>
    <property type="match status" value="1"/>
</dbReference>
<keyword evidence="12" id="KW-1185">Reference proteome</keyword>
<keyword evidence="7 9" id="KW-0408">Iron</keyword>
<evidence type="ECO:0000256" key="9">
    <source>
        <dbReference type="RuleBase" id="RU365098"/>
    </source>
</evidence>
<evidence type="ECO:0000313" key="11">
    <source>
        <dbReference type="EMBL" id="MES0875382.1"/>
    </source>
</evidence>